<feature type="transmembrane region" description="Helical" evidence="2">
    <location>
        <begin position="169"/>
        <end position="191"/>
    </location>
</feature>
<feature type="region of interest" description="Disordered" evidence="1">
    <location>
        <begin position="144"/>
        <end position="164"/>
    </location>
</feature>
<dbReference type="Proteomes" id="UP000800092">
    <property type="component" value="Unassembled WGS sequence"/>
</dbReference>
<evidence type="ECO:0000313" key="4">
    <source>
        <dbReference type="Proteomes" id="UP000800092"/>
    </source>
</evidence>
<accession>A0A6A6HPQ8</accession>
<dbReference type="AlphaFoldDB" id="A0A6A6HPQ8"/>
<dbReference type="OrthoDB" id="3945612at2759"/>
<proteinExistence type="predicted"/>
<protein>
    <submittedName>
        <fullName evidence="3">Uncharacterized protein</fullName>
    </submittedName>
</protein>
<evidence type="ECO:0000256" key="1">
    <source>
        <dbReference type="SAM" id="MobiDB-lite"/>
    </source>
</evidence>
<evidence type="ECO:0000313" key="3">
    <source>
        <dbReference type="EMBL" id="KAF2240007.1"/>
    </source>
</evidence>
<reference evidence="3" key="1">
    <citation type="journal article" date="2020" name="Stud. Mycol.">
        <title>101 Dothideomycetes genomes: a test case for predicting lifestyles and emergence of pathogens.</title>
        <authorList>
            <person name="Haridas S."/>
            <person name="Albert R."/>
            <person name="Binder M."/>
            <person name="Bloem J."/>
            <person name="Labutti K."/>
            <person name="Salamov A."/>
            <person name="Andreopoulos B."/>
            <person name="Baker S."/>
            <person name="Barry K."/>
            <person name="Bills G."/>
            <person name="Bluhm B."/>
            <person name="Cannon C."/>
            <person name="Castanera R."/>
            <person name="Culley D."/>
            <person name="Daum C."/>
            <person name="Ezra D."/>
            <person name="Gonzalez J."/>
            <person name="Henrissat B."/>
            <person name="Kuo A."/>
            <person name="Liang C."/>
            <person name="Lipzen A."/>
            <person name="Lutzoni F."/>
            <person name="Magnuson J."/>
            <person name="Mondo S."/>
            <person name="Nolan M."/>
            <person name="Ohm R."/>
            <person name="Pangilinan J."/>
            <person name="Park H.-J."/>
            <person name="Ramirez L."/>
            <person name="Alfaro M."/>
            <person name="Sun H."/>
            <person name="Tritt A."/>
            <person name="Yoshinaga Y."/>
            <person name="Zwiers L.-H."/>
            <person name="Turgeon B."/>
            <person name="Goodwin S."/>
            <person name="Spatafora J."/>
            <person name="Crous P."/>
            <person name="Grigoriev I."/>
        </authorList>
    </citation>
    <scope>NUCLEOTIDE SEQUENCE</scope>
    <source>
        <strain evidence="3">Tuck. ex Michener</strain>
    </source>
</reference>
<sequence length="275" mass="28999">MGDNLTDFFFTSHLTQWQCTSNIASYFTCIPPSACAHSTSTGQAYCCSNGGEADGCYTEGTKCKTDGSTSTCGGDDQTIQFCCFSEGQSCTQKLGELNVCWGTGANPLAKVNDNQLNATFSSLSSAHPSASTFAFNPAKLQSSTASSPSSARTNAPHHSSHGSLSSGSIAGIVVAAIFAPIIVIGIVMIFGRKRLRSMVQRARQRKGSLDWTLARNNRQMAEADAGIRPELDGRQIPAELAGSAVTTAQELPARTENQPAKPQASEEVQTASSRL</sequence>
<feature type="region of interest" description="Disordered" evidence="1">
    <location>
        <begin position="245"/>
        <end position="275"/>
    </location>
</feature>
<evidence type="ECO:0000256" key="2">
    <source>
        <dbReference type="SAM" id="Phobius"/>
    </source>
</evidence>
<keyword evidence="2" id="KW-0812">Transmembrane</keyword>
<keyword evidence="2" id="KW-0472">Membrane</keyword>
<dbReference type="EMBL" id="ML991771">
    <property type="protein sequence ID" value="KAF2240007.1"/>
    <property type="molecule type" value="Genomic_DNA"/>
</dbReference>
<keyword evidence="2" id="KW-1133">Transmembrane helix</keyword>
<organism evidence="3 4">
    <name type="scientific">Viridothelium virens</name>
    <name type="common">Speckled blister lichen</name>
    <name type="synonym">Trypethelium virens</name>
    <dbReference type="NCBI Taxonomy" id="1048519"/>
    <lineage>
        <taxon>Eukaryota</taxon>
        <taxon>Fungi</taxon>
        <taxon>Dikarya</taxon>
        <taxon>Ascomycota</taxon>
        <taxon>Pezizomycotina</taxon>
        <taxon>Dothideomycetes</taxon>
        <taxon>Dothideomycetes incertae sedis</taxon>
        <taxon>Trypetheliales</taxon>
        <taxon>Trypetheliaceae</taxon>
        <taxon>Viridothelium</taxon>
    </lineage>
</organism>
<name>A0A6A6HPQ8_VIRVR</name>
<keyword evidence="4" id="KW-1185">Reference proteome</keyword>
<gene>
    <name evidence="3" type="ORF">EV356DRAFT_7660</name>
</gene>